<dbReference type="InterPro" id="IPR003100">
    <property type="entry name" value="PAZ_dom"/>
</dbReference>
<dbReference type="EMBL" id="CAJVPJ010000320">
    <property type="protein sequence ID" value="CAG8511287.1"/>
    <property type="molecule type" value="Genomic_DNA"/>
</dbReference>
<dbReference type="InterPro" id="IPR012337">
    <property type="entry name" value="RNaseH-like_sf"/>
</dbReference>
<accession>A0A9N9F5Y4</accession>
<dbReference type="SMART" id="SM01163">
    <property type="entry name" value="DUF1785"/>
    <property type="match status" value="1"/>
</dbReference>
<dbReference type="OrthoDB" id="10252740at2759"/>
<dbReference type="SUPFAM" id="SSF101690">
    <property type="entry name" value="PAZ domain"/>
    <property type="match status" value="1"/>
</dbReference>
<proteinExistence type="predicted"/>
<organism evidence="3 4">
    <name type="scientific">Paraglomus occultum</name>
    <dbReference type="NCBI Taxonomy" id="144539"/>
    <lineage>
        <taxon>Eukaryota</taxon>
        <taxon>Fungi</taxon>
        <taxon>Fungi incertae sedis</taxon>
        <taxon>Mucoromycota</taxon>
        <taxon>Glomeromycotina</taxon>
        <taxon>Glomeromycetes</taxon>
        <taxon>Paraglomerales</taxon>
        <taxon>Paraglomeraceae</taxon>
        <taxon>Paraglomus</taxon>
    </lineage>
</organism>
<dbReference type="Gene3D" id="3.40.50.2300">
    <property type="match status" value="1"/>
</dbReference>
<reference evidence="3" key="1">
    <citation type="submission" date="2021-06" db="EMBL/GenBank/DDBJ databases">
        <authorList>
            <person name="Kallberg Y."/>
            <person name="Tangrot J."/>
            <person name="Rosling A."/>
        </authorList>
    </citation>
    <scope>NUCLEOTIDE SEQUENCE</scope>
    <source>
        <strain evidence="3">IA702</strain>
    </source>
</reference>
<dbReference type="PROSITE" id="PS50821">
    <property type="entry name" value="PAZ"/>
    <property type="match status" value="1"/>
</dbReference>
<name>A0A9N9F5Y4_9GLOM</name>
<protein>
    <submittedName>
        <fullName evidence="3">6723_t:CDS:1</fullName>
    </submittedName>
</protein>
<evidence type="ECO:0000259" key="2">
    <source>
        <dbReference type="PROSITE" id="PS50822"/>
    </source>
</evidence>
<dbReference type="CDD" id="cd02846">
    <property type="entry name" value="PAZ_argonaute_like"/>
    <property type="match status" value="1"/>
</dbReference>
<dbReference type="InterPro" id="IPR036397">
    <property type="entry name" value="RNaseH_sf"/>
</dbReference>
<evidence type="ECO:0000259" key="1">
    <source>
        <dbReference type="PROSITE" id="PS50821"/>
    </source>
</evidence>
<feature type="domain" description="Piwi" evidence="2">
    <location>
        <begin position="524"/>
        <end position="837"/>
    </location>
</feature>
<evidence type="ECO:0000313" key="4">
    <source>
        <dbReference type="Proteomes" id="UP000789572"/>
    </source>
</evidence>
<dbReference type="Pfam" id="PF02171">
    <property type="entry name" value="Piwi"/>
    <property type="match status" value="1"/>
</dbReference>
<dbReference type="PANTHER" id="PTHR22891">
    <property type="entry name" value="EUKARYOTIC TRANSLATION INITIATION FACTOR 2C"/>
    <property type="match status" value="1"/>
</dbReference>
<comment type="caution">
    <text evidence="3">The sequence shown here is derived from an EMBL/GenBank/DDBJ whole genome shotgun (WGS) entry which is preliminary data.</text>
</comment>
<dbReference type="Pfam" id="PF02170">
    <property type="entry name" value="PAZ"/>
    <property type="match status" value="1"/>
</dbReference>
<dbReference type="InterPro" id="IPR003165">
    <property type="entry name" value="Piwi"/>
</dbReference>
<dbReference type="InterPro" id="IPR036085">
    <property type="entry name" value="PAZ_dom_sf"/>
</dbReference>
<dbReference type="Proteomes" id="UP000789572">
    <property type="component" value="Unassembled WGS sequence"/>
</dbReference>
<sequence length="857" mass="98390">MTKNTPLITFCQRPGFGDEGNGLRKKTEVLTNRFEVRMKKTSIYYQYIVEFYFVRRNEDESYRTERIYIPDFGKLRRRIFNTFQTSHQSDIFQNFGAAYDGGNIVYTTGKLTLGENGCSELVELNDDRNYAGEYYIEIKNHDEPEISLEGLGAVLTSNNFEWDFFDNKGLKMINAFLYHKPLLKYTQYGKSIFDRETKQSLGGGLELWRGLFASARPGDGKVYLNVNLSYMTAYEPVNLERWICNFIGKERLPDEFDGRTVVRIGKAIRNIKVRPLHRPECKTKYIVCKLHDKNAHQAKFTDKDGKQISVAEHFKNAYGVTLKTGHLIETSKGNVLLPIEYCEIIEGQRYLRRLTGEQCFKINRITTKRPGTNKGLILNIKKVLLLEQEGLFQQAGFAVDMEMALVPAHFKEMPELTFSSSGRSISVKPKEFDATWKLHDIKFFKGGEKLQSLFATSFLPKTSSKQVEGFLRQLGAQVRKLGMEVSTETPQVECVQWGNDERRAHEEILKILKNKKSKNCLPQLVFYILKGKVWSCHQYNLVKIISDTEVGILSQCIQAQHINCTNMSRLSNVALKLNLKLNGINYIMDPPRIKKVFTMFLGTAITHLSPGVPSIAAVVGSVDEHAVQYVERHRLLHRLLRKKSKKSRKTGRGNEEVNVDMIDMVYELLCEFKGARKSFPQSLIMCRSGISESEFQSLALETELPSIKAACHKVDPNYNPSITYIVACKVRKTRFYPKHRFDSDKTGNVKPGLTVERDITHPQFFEFYIKSHSNPQGTSRPSRYCVLYDENRFGSDEIQDLLHKLCYNFQRSPGAVSIPAPIYYAQCVVKRAKLHFDGGQMFMTKSSLATRYPMYYV</sequence>
<gene>
    <name evidence="3" type="ORF">POCULU_LOCUS3085</name>
</gene>
<dbReference type="SMART" id="SM00950">
    <property type="entry name" value="Piwi"/>
    <property type="match status" value="1"/>
</dbReference>
<keyword evidence="4" id="KW-1185">Reference proteome</keyword>
<dbReference type="PROSITE" id="PS50822">
    <property type="entry name" value="PIWI"/>
    <property type="match status" value="1"/>
</dbReference>
<dbReference type="Pfam" id="PF08699">
    <property type="entry name" value="ArgoL1"/>
    <property type="match status" value="1"/>
</dbReference>
<dbReference type="InterPro" id="IPR014811">
    <property type="entry name" value="ArgoL1"/>
</dbReference>
<feature type="domain" description="PAZ" evidence="1">
    <location>
        <begin position="238"/>
        <end position="346"/>
    </location>
</feature>
<dbReference type="InterPro" id="IPR032474">
    <property type="entry name" value="Argonaute_N"/>
</dbReference>
<dbReference type="SUPFAM" id="SSF53098">
    <property type="entry name" value="Ribonuclease H-like"/>
    <property type="match status" value="1"/>
</dbReference>
<dbReference type="Pfam" id="PF16486">
    <property type="entry name" value="ArgoN"/>
    <property type="match status" value="1"/>
</dbReference>
<dbReference type="GO" id="GO:0003723">
    <property type="term" value="F:RNA binding"/>
    <property type="evidence" value="ECO:0007669"/>
    <property type="project" value="InterPro"/>
</dbReference>
<dbReference type="Gene3D" id="2.170.260.10">
    <property type="entry name" value="paz domain"/>
    <property type="match status" value="1"/>
</dbReference>
<evidence type="ECO:0000313" key="3">
    <source>
        <dbReference type="EMBL" id="CAG8511287.1"/>
    </source>
</evidence>
<dbReference type="AlphaFoldDB" id="A0A9N9F5Y4"/>
<dbReference type="Gene3D" id="3.30.420.10">
    <property type="entry name" value="Ribonuclease H-like superfamily/Ribonuclease H"/>
    <property type="match status" value="1"/>
</dbReference>